<feature type="transmembrane region" description="Helical" evidence="1">
    <location>
        <begin position="371"/>
        <end position="387"/>
    </location>
</feature>
<feature type="transmembrane region" description="Helical" evidence="1">
    <location>
        <begin position="120"/>
        <end position="141"/>
    </location>
</feature>
<name>A0ABW3Y2N2_9FLAO</name>
<evidence type="ECO:0000313" key="3">
    <source>
        <dbReference type="Proteomes" id="UP001597201"/>
    </source>
</evidence>
<feature type="transmembrane region" description="Helical" evidence="1">
    <location>
        <begin position="49"/>
        <end position="73"/>
    </location>
</feature>
<sequence>MNNVNNNNITTQKKNNYGFFATAMFLVSPILTVYFAFKNKNEKWSKNILWFFAIFFGYTLILTSEGIDGYVYWQDLVIMHQRNTNFNYLKDSIFNSGESVDFIAPILTYIVSLFTNSAKVLFAVFGLIFGYFYSRLIWYLIKNESERLSFNKILLLTCFALTNPLWNINGFRFWTASIIFVYGVCFYLLNGQKKKKLFIIILTPLIHFSFSAAVLIFILYIFIGNRTFIYFALFFSTIYYSILNFEFLQNISYVYLPEAYNNRVIGYTNEAYGEQVDLRKLSINWYVSIHNIVIIWFTRISLLLLFLFRKSIIANNSKFENLFAFTLLFYSYANVMSNIPSGARFLTIAIMLTFFILIRYYQYFNIGMKKFIVLGTPILIMFIIVRLRMGFDFINITAIFGNPMIAFFYENTMPLIDLIK</sequence>
<keyword evidence="3" id="KW-1185">Reference proteome</keyword>
<comment type="caution">
    <text evidence="2">The sequence shown here is derived from an EMBL/GenBank/DDBJ whole genome shotgun (WGS) entry which is preliminary data.</text>
</comment>
<feature type="transmembrane region" description="Helical" evidence="1">
    <location>
        <begin position="319"/>
        <end position="339"/>
    </location>
</feature>
<evidence type="ECO:0000256" key="1">
    <source>
        <dbReference type="SAM" id="Phobius"/>
    </source>
</evidence>
<feature type="transmembrane region" description="Helical" evidence="1">
    <location>
        <begin position="17"/>
        <end position="37"/>
    </location>
</feature>
<keyword evidence="1" id="KW-0812">Transmembrane</keyword>
<dbReference type="EMBL" id="JBHTMY010000003">
    <property type="protein sequence ID" value="MFD1316094.1"/>
    <property type="molecule type" value="Genomic_DNA"/>
</dbReference>
<gene>
    <name evidence="2" type="ORF">ACFQ39_10730</name>
</gene>
<accession>A0ABW3Y2N2</accession>
<feature type="transmembrane region" description="Helical" evidence="1">
    <location>
        <begin position="285"/>
        <end position="307"/>
    </location>
</feature>
<evidence type="ECO:0000313" key="2">
    <source>
        <dbReference type="EMBL" id="MFD1316094.1"/>
    </source>
</evidence>
<dbReference type="Proteomes" id="UP001597201">
    <property type="component" value="Unassembled WGS sequence"/>
</dbReference>
<proteinExistence type="predicted"/>
<protein>
    <recommendedName>
        <fullName evidence="4">EpsG family protein</fullName>
    </recommendedName>
</protein>
<feature type="transmembrane region" description="Helical" evidence="1">
    <location>
        <begin position="197"/>
        <end position="223"/>
    </location>
</feature>
<keyword evidence="1" id="KW-1133">Transmembrane helix</keyword>
<keyword evidence="1" id="KW-0472">Membrane</keyword>
<feature type="transmembrane region" description="Helical" evidence="1">
    <location>
        <begin position="345"/>
        <end position="364"/>
    </location>
</feature>
<reference evidence="3" key="1">
    <citation type="journal article" date="2019" name="Int. J. Syst. Evol. Microbiol.">
        <title>The Global Catalogue of Microorganisms (GCM) 10K type strain sequencing project: providing services to taxonomists for standard genome sequencing and annotation.</title>
        <authorList>
            <consortium name="The Broad Institute Genomics Platform"/>
            <consortium name="The Broad Institute Genome Sequencing Center for Infectious Disease"/>
            <person name="Wu L."/>
            <person name="Ma J."/>
        </authorList>
    </citation>
    <scope>NUCLEOTIDE SEQUENCE [LARGE SCALE GENOMIC DNA]</scope>
    <source>
        <strain evidence="3">CCUG 61485</strain>
    </source>
</reference>
<organism evidence="2 3">
    <name type="scientific">Namhaeicola litoreus</name>
    <dbReference type="NCBI Taxonomy" id="1052145"/>
    <lineage>
        <taxon>Bacteria</taxon>
        <taxon>Pseudomonadati</taxon>
        <taxon>Bacteroidota</taxon>
        <taxon>Flavobacteriia</taxon>
        <taxon>Flavobacteriales</taxon>
        <taxon>Flavobacteriaceae</taxon>
        <taxon>Namhaeicola</taxon>
    </lineage>
</organism>
<dbReference type="RefSeq" id="WP_377178886.1">
    <property type="nucleotide sequence ID" value="NZ_JBHTMY010000003.1"/>
</dbReference>
<evidence type="ECO:0008006" key="4">
    <source>
        <dbReference type="Google" id="ProtNLM"/>
    </source>
</evidence>
<feature type="transmembrane region" description="Helical" evidence="1">
    <location>
        <begin position="172"/>
        <end position="190"/>
    </location>
</feature>